<keyword evidence="11" id="KW-1185">Reference proteome</keyword>
<evidence type="ECO:0000259" key="9">
    <source>
        <dbReference type="Pfam" id="PF25987"/>
    </source>
</evidence>
<feature type="transmembrane region" description="Helical" evidence="8">
    <location>
        <begin position="305"/>
        <end position="328"/>
    </location>
</feature>
<evidence type="ECO:0000256" key="2">
    <source>
        <dbReference type="ARBA" id="ARBA00022553"/>
    </source>
</evidence>
<evidence type="ECO:0000313" key="11">
    <source>
        <dbReference type="Proteomes" id="UP001148018"/>
    </source>
</evidence>
<comment type="subcellular location">
    <subcellularLocation>
        <location evidence="1">Membrane</location>
        <topology evidence="1">Multi-pass membrane protein</topology>
    </subcellularLocation>
</comment>
<gene>
    <name evidence="10" type="ORF">NHX12_002975</name>
</gene>
<dbReference type="InterPro" id="IPR052836">
    <property type="entry name" value="PRRT_domain-containing"/>
</dbReference>
<feature type="transmembrane region" description="Helical" evidence="8">
    <location>
        <begin position="263"/>
        <end position="281"/>
    </location>
</feature>
<comment type="caution">
    <text evidence="10">The sequence shown here is derived from an EMBL/GenBank/DDBJ whole genome shotgun (WGS) entry which is preliminary data.</text>
</comment>
<keyword evidence="3 8" id="KW-0812">Transmembrane</keyword>
<dbReference type="PANTHER" id="PTHR35578">
    <property type="entry name" value="PROLINE-RICH TRANSMEMBRANE PROTEIN 4-RELATED"/>
    <property type="match status" value="1"/>
</dbReference>
<dbReference type="EMBL" id="JANIIK010000110">
    <property type="protein sequence ID" value="KAJ3596570.1"/>
    <property type="molecule type" value="Genomic_DNA"/>
</dbReference>
<reference evidence="10" key="1">
    <citation type="submission" date="2022-07" db="EMBL/GenBank/DDBJ databases">
        <title>Chromosome-level genome of Muraenolepis orangiensis.</title>
        <authorList>
            <person name="Kim J."/>
        </authorList>
    </citation>
    <scope>NUCLEOTIDE SEQUENCE</scope>
    <source>
        <strain evidence="10">KU_S4_2022</strain>
        <tissue evidence="10">Muscle</tissue>
    </source>
</reference>
<keyword evidence="4" id="KW-0732">Signal</keyword>
<evidence type="ECO:0000256" key="8">
    <source>
        <dbReference type="SAM" id="Phobius"/>
    </source>
</evidence>
<feature type="domain" description="Proline-rich transmembrane protein 3/4" evidence="9">
    <location>
        <begin position="209"/>
        <end position="428"/>
    </location>
</feature>
<evidence type="ECO:0000256" key="3">
    <source>
        <dbReference type="ARBA" id="ARBA00022692"/>
    </source>
</evidence>
<organism evidence="10 11">
    <name type="scientific">Muraenolepis orangiensis</name>
    <name type="common">Patagonian moray cod</name>
    <dbReference type="NCBI Taxonomy" id="630683"/>
    <lineage>
        <taxon>Eukaryota</taxon>
        <taxon>Metazoa</taxon>
        <taxon>Chordata</taxon>
        <taxon>Craniata</taxon>
        <taxon>Vertebrata</taxon>
        <taxon>Euteleostomi</taxon>
        <taxon>Actinopterygii</taxon>
        <taxon>Neopterygii</taxon>
        <taxon>Teleostei</taxon>
        <taxon>Neoteleostei</taxon>
        <taxon>Acanthomorphata</taxon>
        <taxon>Zeiogadaria</taxon>
        <taxon>Gadariae</taxon>
        <taxon>Gadiformes</taxon>
        <taxon>Muraenolepidoidei</taxon>
        <taxon>Muraenolepididae</taxon>
        <taxon>Muraenolepis</taxon>
    </lineage>
</organism>
<proteinExistence type="predicted"/>
<feature type="transmembrane region" description="Helical" evidence="8">
    <location>
        <begin position="222"/>
        <end position="243"/>
    </location>
</feature>
<feature type="compositionally biased region" description="Basic and acidic residues" evidence="7">
    <location>
        <begin position="198"/>
        <end position="207"/>
    </location>
</feature>
<dbReference type="AlphaFoldDB" id="A0A9Q0E0H0"/>
<evidence type="ECO:0000256" key="7">
    <source>
        <dbReference type="SAM" id="MobiDB-lite"/>
    </source>
</evidence>
<dbReference type="Pfam" id="PF25987">
    <property type="entry name" value="PRRT3"/>
    <property type="match status" value="1"/>
</dbReference>
<evidence type="ECO:0000256" key="4">
    <source>
        <dbReference type="ARBA" id="ARBA00022729"/>
    </source>
</evidence>
<dbReference type="InterPro" id="IPR059081">
    <property type="entry name" value="PRRT3-4"/>
</dbReference>
<dbReference type="OrthoDB" id="10066605at2759"/>
<keyword evidence="5 8" id="KW-1133">Transmembrane helix</keyword>
<sequence>MFQIPTMLPLATTSLYLILSLNVVSLTAEDVHNEKANVEAPQHHISSTSFVRPEPGLPPGNLLDPVPPASGEIDPIHPIVVEPLTWNSLLSEDNEGHAAIGEYDGAELIPLLSHSSDLTDRTLDRGVQEVTSSRDEEEEEEEDGRKGTGSGEQSPEPTQGAAPQRGQDGASGWRGVKPPAKPNESTEDTAQDGPQESQKTEPIRNEDGLPGLPLRCPMGSPYFTLLHLLLLAFGVIRAFSLLYDAYGHQERLPPLASLLLSELSFPCLASAFSLAYILLSLRSRMHSSLRRSLSPVCLPASPSHCLLLCLSFSHVTVSLGCVGLLQLLPSFSALLLVPRGLFVCLSILLPCSYLIFYCVARAQAKHIFRLGDNAEAGGSPEVLRPAKCPFAEVDDWGRAAGAGIAASLCLLACGGLQLYGLLHYLGVGCERPCLPGMALVGLPAELQAV</sequence>
<evidence type="ECO:0000313" key="10">
    <source>
        <dbReference type="EMBL" id="KAJ3596570.1"/>
    </source>
</evidence>
<accession>A0A9Q0E0H0</accession>
<dbReference type="PANTHER" id="PTHR35578:SF6">
    <property type="entry name" value="PROLINE-RICH TRANSMEMBRANE PROTEIN 4"/>
    <property type="match status" value="1"/>
</dbReference>
<evidence type="ECO:0000256" key="5">
    <source>
        <dbReference type="ARBA" id="ARBA00022989"/>
    </source>
</evidence>
<evidence type="ECO:0000256" key="1">
    <source>
        <dbReference type="ARBA" id="ARBA00004141"/>
    </source>
</evidence>
<protein>
    <recommendedName>
        <fullName evidence="9">Proline-rich transmembrane protein 3/4 domain-containing protein</fullName>
    </recommendedName>
</protein>
<name>A0A9Q0E0H0_9TELE</name>
<dbReference type="Proteomes" id="UP001148018">
    <property type="component" value="Unassembled WGS sequence"/>
</dbReference>
<evidence type="ECO:0000256" key="6">
    <source>
        <dbReference type="ARBA" id="ARBA00023136"/>
    </source>
</evidence>
<keyword evidence="6 8" id="KW-0472">Membrane</keyword>
<feature type="transmembrane region" description="Helical" evidence="8">
    <location>
        <begin position="340"/>
        <end position="360"/>
    </location>
</feature>
<keyword evidence="2" id="KW-0597">Phosphoprotein</keyword>
<feature type="region of interest" description="Disordered" evidence="7">
    <location>
        <begin position="120"/>
        <end position="211"/>
    </location>
</feature>